<accession>A0A2C5ZV37</accession>
<evidence type="ECO:0000313" key="2">
    <source>
        <dbReference type="Proteomes" id="UP000224854"/>
    </source>
</evidence>
<dbReference type="OrthoDB" id="4521980at2759"/>
<reference evidence="1 2" key="1">
    <citation type="submission" date="2017-06" db="EMBL/GenBank/DDBJ databases">
        <title>Ant-infecting Ophiocordyceps genomes reveal a high diversity of potential behavioral manipulation genes and a possible major role for enterotoxins.</title>
        <authorList>
            <person name="De Bekker C."/>
            <person name="Evans H.C."/>
            <person name="Brachmann A."/>
            <person name="Hughes D.P."/>
        </authorList>
    </citation>
    <scope>NUCLEOTIDE SEQUENCE [LARGE SCALE GENOMIC DNA]</scope>
    <source>
        <strain evidence="1 2">1348a</strain>
    </source>
</reference>
<keyword evidence="2" id="KW-1185">Reference proteome</keyword>
<gene>
    <name evidence="1" type="ORF">CDD82_2842</name>
</gene>
<evidence type="ECO:0000313" key="1">
    <source>
        <dbReference type="EMBL" id="PHH83231.1"/>
    </source>
</evidence>
<name>A0A2C5ZV37_9HYPO</name>
<dbReference type="Proteomes" id="UP000224854">
    <property type="component" value="Unassembled WGS sequence"/>
</dbReference>
<sequence>MKSLFCCFSQASAQNLAPSHSPTRRCITPPPIRSPTRIRAQASHWEHTHIQLPLTAPWDAEIPPSNVPRLLNGFIPRDMDDKWFIYAEDVDAQGDVLVRFCRSWTGIERLVLKVRVELDDKGGVNEDAGAKVTQMTWDGGEWNPGEDAVKEMAIQACEYILECELIVAK</sequence>
<dbReference type="EMBL" id="NJEU01000021">
    <property type="protein sequence ID" value="PHH83231.1"/>
    <property type="molecule type" value="Genomic_DNA"/>
</dbReference>
<dbReference type="AlphaFoldDB" id="A0A2C5ZV37"/>
<organism evidence="1 2">
    <name type="scientific">Ophiocordyceps australis</name>
    <dbReference type="NCBI Taxonomy" id="1399860"/>
    <lineage>
        <taxon>Eukaryota</taxon>
        <taxon>Fungi</taxon>
        <taxon>Dikarya</taxon>
        <taxon>Ascomycota</taxon>
        <taxon>Pezizomycotina</taxon>
        <taxon>Sordariomycetes</taxon>
        <taxon>Hypocreomycetidae</taxon>
        <taxon>Hypocreales</taxon>
        <taxon>Ophiocordycipitaceae</taxon>
        <taxon>Ophiocordyceps</taxon>
    </lineage>
</organism>
<protein>
    <submittedName>
        <fullName evidence="1">Uncharacterized protein</fullName>
    </submittedName>
</protein>
<comment type="caution">
    <text evidence="1">The sequence shown here is derived from an EMBL/GenBank/DDBJ whole genome shotgun (WGS) entry which is preliminary data.</text>
</comment>
<proteinExistence type="predicted"/>